<feature type="region of interest" description="Disordered" evidence="1">
    <location>
        <begin position="368"/>
        <end position="398"/>
    </location>
</feature>
<proteinExistence type="predicted"/>
<organism evidence="2 3">
    <name type="scientific">Tanacetum coccineum</name>
    <dbReference type="NCBI Taxonomy" id="301880"/>
    <lineage>
        <taxon>Eukaryota</taxon>
        <taxon>Viridiplantae</taxon>
        <taxon>Streptophyta</taxon>
        <taxon>Embryophyta</taxon>
        <taxon>Tracheophyta</taxon>
        <taxon>Spermatophyta</taxon>
        <taxon>Magnoliopsida</taxon>
        <taxon>eudicotyledons</taxon>
        <taxon>Gunneridae</taxon>
        <taxon>Pentapetalae</taxon>
        <taxon>asterids</taxon>
        <taxon>campanulids</taxon>
        <taxon>Asterales</taxon>
        <taxon>Asteraceae</taxon>
        <taxon>Asteroideae</taxon>
        <taxon>Anthemideae</taxon>
        <taxon>Anthemidinae</taxon>
        <taxon>Tanacetum</taxon>
    </lineage>
</organism>
<dbReference type="PANTHER" id="PTHR47150">
    <property type="entry name" value="OS12G0169200 PROTEIN"/>
    <property type="match status" value="1"/>
</dbReference>
<dbReference type="EMBL" id="BQNB010011408">
    <property type="protein sequence ID" value="GJS90181.1"/>
    <property type="molecule type" value="Genomic_DNA"/>
</dbReference>
<dbReference type="Pfam" id="PF04827">
    <property type="entry name" value="Plant_tran"/>
    <property type="match status" value="1"/>
</dbReference>
<dbReference type="InterPro" id="IPR006912">
    <property type="entry name" value="Harbinger_derived_prot"/>
</dbReference>
<protein>
    <submittedName>
        <fullName evidence="2">RNA-directed DNA polymerase, eukaryota</fullName>
    </submittedName>
</protein>
<evidence type="ECO:0000313" key="3">
    <source>
        <dbReference type="Proteomes" id="UP001151760"/>
    </source>
</evidence>
<reference evidence="2" key="2">
    <citation type="submission" date="2022-01" db="EMBL/GenBank/DDBJ databases">
        <authorList>
            <person name="Yamashiro T."/>
            <person name="Shiraishi A."/>
            <person name="Satake H."/>
            <person name="Nakayama K."/>
        </authorList>
    </citation>
    <scope>NUCLEOTIDE SEQUENCE</scope>
</reference>
<keyword evidence="2" id="KW-0808">Transferase</keyword>
<keyword evidence="2" id="KW-0695">RNA-directed DNA polymerase</keyword>
<dbReference type="GO" id="GO:0003964">
    <property type="term" value="F:RNA-directed DNA polymerase activity"/>
    <property type="evidence" value="ECO:0007669"/>
    <property type="project" value="UniProtKB-KW"/>
</dbReference>
<accession>A0ABQ4ZLK4</accession>
<dbReference type="PANTHER" id="PTHR47150:SF4">
    <property type="entry name" value="HARBINGER TRANSPOSASE-DERIVED PROTEIN-RELATED"/>
    <property type="match status" value="1"/>
</dbReference>
<dbReference type="Proteomes" id="UP001151760">
    <property type="component" value="Unassembled WGS sequence"/>
</dbReference>
<name>A0ABQ4ZLK4_9ASTR</name>
<keyword evidence="2" id="KW-0548">Nucleotidyltransferase</keyword>
<evidence type="ECO:0000313" key="2">
    <source>
        <dbReference type="EMBL" id="GJS90181.1"/>
    </source>
</evidence>
<comment type="caution">
    <text evidence="2">The sequence shown here is derived from an EMBL/GenBank/DDBJ whole genome shotgun (WGS) entry which is preliminary data.</text>
</comment>
<gene>
    <name evidence="2" type="ORF">Tco_0772817</name>
</gene>
<reference evidence="2" key="1">
    <citation type="journal article" date="2022" name="Int. J. Mol. Sci.">
        <title>Draft Genome of Tanacetum Coccineum: Genomic Comparison of Closely Related Tanacetum-Family Plants.</title>
        <authorList>
            <person name="Yamashiro T."/>
            <person name="Shiraishi A."/>
            <person name="Nakayama K."/>
            <person name="Satake H."/>
        </authorList>
    </citation>
    <scope>NUCLEOTIDE SEQUENCE</scope>
</reference>
<sequence>MVLCGGFDDVGLRYVGGRWVWLEFDSMDQVERVKTSKVLKEIFLEFKDVSHDFIPDERCVWIDLVGLPLASWAPEVYKKLGGRWGSSVFTDMLLFLEKATPSYAHPSTLRVMILNIVWYGSWGIDYIGPLTSDEIDSDKRWESGVGSYYDNVKEAILLHNALSRQTKDAVRYDATSRASIGPILKSTSAIRQLAYDTAPDAFDEYLQIVERCSRQCLENFTKYIYSYVEEYLRRPTLEGIEKTYALHEEKHGLPGMLGSIYYQKLWIWHAYFEIPGENNDFNVLYGFPLFDDVLADRASEAPFVVNGRTYKKGWSRNKLTIGNPTHPSDFYADRPNSRMTSCQFGYVKKKSGDVKTVGDKLKLKLKAAKDQATKKTADPKPNPKTPLNQNQKKPNHVDRGVFMMIPMKSYISEPGSNLDVD</sequence>
<feature type="compositionally biased region" description="Basic and acidic residues" evidence="1">
    <location>
        <begin position="368"/>
        <end position="378"/>
    </location>
</feature>
<keyword evidence="3" id="KW-1185">Reference proteome</keyword>
<evidence type="ECO:0000256" key="1">
    <source>
        <dbReference type="SAM" id="MobiDB-lite"/>
    </source>
</evidence>